<keyword evidence="1" id="KW-1133">Transmembrane helix</keyword>
<evidence type="ECO:0000313" key="2">
    <source>
        <dbReference type="EMBL" id="KAL3655656.1"/>
    </source>
</evidence>
<dbReference type="EMBL" id="JAVIJP010000001">
    <property type="protein sequence ID" value="KAL3655656.1"/>
    <property type="molecule type" value="Genomic_DNA"/>
</dbReference>
<comment type="caution">
    <text evidence="2">The sequence shown here is derived from an EMBL/GenBank/DDBJ whole genome shotgun (WGS) entry which is preliminary data.</text>
</comment>
<sequence>MGYFGGGFENDILAANFALSIQLIIQGILAFLATWLLFSRFLF</sequence>
<proteinExistence type="predicted"/>
<gene>
    <name evidence="2" type="ORF">CASFOL_000052</name>
</gene>
<keyword evidence="1" id="KW-0812">Transmembrane</keyword>
<reference evidence="3" key="1">
    <citation type="journal article" date="2024" name="IScience">
        <title>Strigolactones Initiate the Formation of Haustorium-like Structures in Castilleja.</title>
        <authorList>
            <person name="Buerger M."/>
            <person name="Peterson D."/>
            <person name="Chory J."/>
        </authorList>
    </citation>
    <scope>NUCLEOTIDE SEQUENCE [LARGE SCALE GENOMIC DNA]</scope>
</reference>
<accession>A0ABD3EN42</accession>
<protein>
    <submittedName>
        <fullName evidence="2">Uncharacterized protein</fullName>
    </submittedName>
</protein>
<feature type="transmembrane region" description="Helical" evidence="1">
    <location>
        <begin position="12"/>
        <end position="38"/>
    </location>
</feature>
<dbReference type="AlphaFoldDB" id="A0ABD3EN42"/>
<name>A0ABD3EN42_9LAMI</name>
<keyword evidence="3" id="KW-1185">Reference proteome</keyword>
<dbReference type="Proteomes" id="UP001632038">
    <property type="component" value="Unassembled WGS sequence"/>
</dbReference>
<keyword evidence="1" id="KW-0472">Membrane</keyword>
<evidence type="ECO:0000256" key="1">
    <source>
        <dbReference type="SAM" id="Phobius"/>
    </source>
</evidence>
<organism evidence="2 3">
    <name type="scientific">Castilleja foliolosa</name>
    <dbReference type="NCBI Taxonomy" id="1961234"/>
    <lineage>
        <taxon>Eukaryota</taxon>
        <taxon>Viridiplantae</taxon>
        <taxon>Streptophyta</taxon>
        <taxon>Embryophyta</taxon>
        <taxon>Tracheophyta</taxon>
        <taxon>Spermatophyta</taxon>
        <taxon>Magnoliopsida</taxon>
        <taxon>eudicotyledons</taxon>
        <taxon>Gunneridae</taxon>
        <taxon>Pentapetalae</taxon>
        <taxon>asterids</taxon>
        <taxon>lamiids</taxon>
        <taxon>Lamiales</taxon>
        <taxon>Orobanchaceae</taxon>
        <taxon>Pedicularideae</taxon>
        <taxon>Castillejinae</taxon>
        <taxon>Castilleja</taxon>
    </lineage>
</organism>
<evidence type="ECO:0000313" key="3">
    <source>
        <dbReference type="Proteomes" id="UP001632038"/>
    </source>
</evidence>